<evidence type="ECO:0000313" key="2">
    <source>
        <dbReference type="Proteomes" id="UP000827872"/>
    </source>
</evidence>
<evidence type="ECO:0000313" key="1">
    <source>
        <dbReference type="EMBL" id="KAH8011829.1"/>
    </source>
</evidence>
<reference evidence="1" key="1">
    <citation type="submission" date="2021-08" db="EMBL/GenBank/DDBJ databases">
        <title>The first chromosome-level gecko genome reveals the dynamic sex chromosomes of Neotropical dwarf geckos (Sphaerodactylidae: Sphaerodactylus).</title>
        <authorList>
            <person name="Pinto B.J."/>
            <person name="Keating S.E."/>
            <person name="Gamble T."/>
        </authorList>
    </citation>
    <scope>NUCLEOTIDE SEQUENCE</scope>
    <source>
        <strain evidence="1">TG3544</strain>
    </source>
</reference>
<protein>
    <submittedName>
        <fullName evidence="1">Uncharacterized protein</fullName>
    </submittedName>
</protein>
<accession>A0ACB8FX50</accession>
<name>A0ACB8FX50_9SAUR</name>
<dbReference type="Proteomes" id="UP000827872">
    <property type="component" value="Linkage Group LG13"/>
</dbReference>
<organism evidence="1 2">
    <name type="scientific">Sphaerodactylus townsendi</name>
    <dbReference type="NCBI Taxonomy" id="933632"/>
    <lineage>
        <taxon>Eukaryota</taxon>
        <taxon>Metazoa</taxon>
        <taxon>Chordata</taxon>
        <taxon>Craniata</taxon>
        <taxon>Vertebrata</taxon>
        <taxon>Euteleostomi</taxon>
        <taxon>Lepidosauria</taxon>
        <taxon>Squamata</taxon>
        <taxon>Bifurcata</taxon>
        <taxon>Gekkota</taxon>
        <taxon>Sphaerodactylidae</taxon>
        <taxon>Sphaerodactylus</taxon>
    </lineage>
</organism>
<proteinExistence type="predicted"/>
<comment type="caution">
    <text evidence="1">The sequence shown here is derived from an EMBL/GenBank/DDBJ whole genome shotgun (WGS) entry which is preliminary data.</text>
</comment>
<gene>
    <name evidence="1" type="ORF">K3G42_009993</name>
</gene>
<dbReference type="EMBL" id="CM037626">
    <property type="protein sequence ID" value="KAH8011829.1"/>
    <property type="molecule type" value="Genomic_DNA"/>
</dbReference>
<sequence>MLDGNGTCSDCRFFHHEARHSLAAVLIFTIVVDILGNVLVIVSVLRNPKLRNAEIRRGKNVAMVLSALAKRSREERLLPSAWIFSQITAEAVNLYNWKGHNFPLKSGKAMKCNLKCIFALVSGSLNVKIPVYPK</sequence>
<keyword evidence="2" id="KW-1185">Reference proteome</keyword>